<dbReference type="Proteomes" id="UP000049023">
    <property type="component" value="Unassembled WGS sequence"/>
</dbReference>
<gene>
    <name evidence="2" type="ORF">ERS027661_04755</name>
</gene>
<reference evidence="2 3" key="1">
    <citation type="submission" date="2015-03" db="EMBL/GenBank/DDBJ databases">
        <authorList>
            <consortium name="Pathogen Informatics"/>
        </authorList>
    </citation>
    <scope>NUCLEOTIDE SEQUENCE [LARGE SCALE GENOMIC DNA]</scope>
    <source>
        <strain evidence="2 3">Bir 187</strain>
    </source>
</reference>
<feature type="compositionally biased region" description="Low complexity" evidence="1">
    <location>
        <begin position="7"/>
        <end position="19"/>
    </location>
</feature>
<feature type="region of interest" description="Disordered" evidence="1">
    <location>
        <begin position="70"/>
        <end position="90"/>
    </location>
</feature>
<sequence length="90" mass="9157">MPSVKNSVAAASRASATSAPGRKPADSMARLIRSNAAVVPATSGAKPPSSPRPVDSPSFFRTDLSAWYTSAPQRNASTKLGAPIGATMNS</sequence>
<organism evidence="2 3">
    <name type="scientific">Mycobacterium tuberculosis</name>
    <dbReference type="NCBI Taxonomy" id="1773"/>
    <lineage>
        <taxon>Bacteria</taxon>
        <taxon>Bacillati</taxon>
        <taxon>Actinomycetota</taxon>
        <taxon>Actinomycetes</taxon>
        <taxon>Mycobacteriales</taxon>
        <taxon>Mycobacteriaceae</taxon>
        <taxon>Mycobacterium</taxon>
        <taxon>Mycobacterium tuberculosis complex</taxon>
    </lineage>
</organism>
<protein>
    <submittedName>
        <fullName evidence="2">Uncharacterized protein</fullName>
    </submittedName>
</protein>
<evidence type="ECO:0000313" key="2">
    <source>
        <dbReference type="EMBL" id="CKT80513.1"/>
    </source>
</evidence>
<proteinExistence type="predicted"/>
<dbReference type="EMBL" id="CNFU01001830">
    <property type="protein sequence ID" value="CKT80513.1"/>
    <property type="molecule type" value="Genomic_DNA"/>
</dbReference>
<dbReference type="AlphaFoldDB" id="A0A655ATM4"/>
<name>A0A655ATM4_MYCTX</name>
<accession>A0A655ATM4</accession>
<evidence type="ECO:0000313" key="3">
    <source>
        <dbReference type="Proteomes" id="UP000049023"/>
    </source>
</evidence>
<feature type="region of interest" description="Disordered" evidence="1">
    <location>
        <begin position="1"/>
        <end position="58"/>
    </location>
</feature>
<evidence type="ECO:0000256" key="1">
    <source>
        <dbReference type="SAM" id="MobiDB-lite"/>
    </source>
</evidence>